<accession>A0A0X3TSL3</accession>
<organism evidence="5 6">
    <name type="scientific">Ruegeria marisrubri</name>
    <dbReference type="NCBI Taxonomy" id="1685379"/>
    <lineage>
        <taxon>Bacteria</taxon>
        <taxon>Pseudomonadati</taxon>
        <taxon>Pseudomonadota</taxon>
        <taxon>Alphaproteobacteria</taxon>
        <taxon>Rhodobacterales</taxon>
        <taxon>Roseobacteraceae</taxon>
        <taxon>Ruegeria</taxon>
    </lineage>
</organism>
<dbReference type="InterPro" id="IPR050065">
    <property type="entry name" value="GlmU-like"/>
</dbReference>
<dbReference type="SUPFAM" id="SSF53448">
    <property type="entry name" value="Nucleotide-diphospho-sugar transferases"/>
    <property type="match status" value="1"/>
</dbReference>
<gene>
    <name evidence="5" type="ORF">AVO45_08675</name>
</gene>
<evidence type="ECO:0000256" key="2">
    <source>
        <dbReference type="ARBA" id="ARBA00022695"/>
    </source>
</evidence>
<dbReference type="Proteomes" id="UP000053791">
    <property type="component" value="Unassembled WGS sequence"/>
</dbReference>
<keyword evidence="1 5" id="KW-0808">Transferase</keyword>
<protein>
    <submittedName>
        <fullName evidence="5">Nucleotidyltransferase</fullName>
    </submittedName>
</protein>
<dbReference type="CDD" id="cd06422">
    <property type="entry name" value="NTP_transferase_like_1"/>
    <property type="match status" value="1"/>
</dbReference>
<dbReference type="InterPro" id="IPR029044">
    <property type="entry name" value="Nucleotide-diphossugar_trans"/>
</dbReference>
<dbReference type="OrthoDB" id="9788272at2"/>
<feature type="domain" description="MobA-like NTP transferase" evidence="4">
    <location>
        <begin position="10"/>
        <end position="133"/>
    </location>
</feature>
<evidence type="ECO:0000313" key="6">
    <source>
        <dbReference type="Proteomes" id="UP000053791"/>
    </source>
</evidence>
<dbReference type="STRING" id="1685379.AVO45_08675"/>
<evidence type="ECO:0000313" key="5">
    <source>
        <dbReference type="EMBL" id="KUJ78031.1"/>
    </source>
</evidence>
<sequence length="228" mass="25011">MTRSPDAVMLFAAGFGTRMKELTRDRPKPLIEVAGRPLIDHALDLAQGARVSRIVANLHYLPDQLEAHLAPKGVLLSREEPEILETGGGLRAAMPLLQSDPVFTLNTDAIWAGPNPLRMLRQAWDPERMDALLMCVPVAQAVGHSGAGDFVADAEGRIRRGPGLIYGGAQIIRTGELAEFEERAFSLNLLWDRMLQRNRLFALTYPGRWCDVGHPGGISLAEEMLADV</sequence>
<keyword evidence="2" id="KW-0548">Nucleotidyltransferase</keyword>
<dbReference type="PANTHER" id="PTHR43584:SF8">
    <property type="entry name" value="N-ACETYLMURAMATE ALPHA-1-PHOSPHATE URIDYLYLTRANSFERASE"/>
    <property type="match status" value="1"/>
</dbReference>
<dbReference type="GO" id="GO:0016779">
    <property type="term" value="F:nucleotidyltransferase activity"/>
    <property type="evidence" value="ECO:0007669"/>
    <property type="project" value="UniProtKB-KW"/>
</dbReference>
<dbReference type="InterPro" id="IPR025877">
    <property type="entry name" value="MobA-like_NTP_Trfase"/>
</dbReference>
<dbReference type="AlphaFoldDB" id="A0A0X3TSL3"/>
<dbReference type="PANTHER" id="PTHR43584">
    <property type="entry name" value="NUCLEOTIDYL TRANSFERASE"/>
    <property type="match status" value="1"/>
</dbReference>
<dbReference type="EMBL" id="LQBQ01000023">
    <property type="protein sequence ID" value="KUJ78031.1"/>
    <property type="molecule type" value="Genomic_DNA"/>
</dbReference>
<evidence type="ECO:0000256" key="3">
    <source>
        <dbReference type="ARBA" id="ARBA00022842"/>
    </source>
</evidence>
<dbReference type="RefSeq" id="WP_068347144.1">
    <property type="nucleotide sequence ID" value="NZ_LQBQ01000023.1"/>
</dbReference>
<reference evidence="5 6" key="1">
    <citation type="submission" date="2015-12" db="EMBL/GenBank/DDBJ databases">
        <authorList>
            <person name="Shamseldin A."/>
            <person name="Moawad H."/>
            <person name="Abd El-Rahim W.M."/>
            <person name="Sadowsky M.J."/>
        </authorList>
    </citation>
    <scope>NUCLEOTIDE SEQUENCE [LARGE SCALE GENOMIC DNA]</scope>
    <source>
        <strain evidence="5 6">ZGT118</strain>
    </source>
</reference>
<evidence type="ECO:0000256" key="1">
    <source>
        <dbReference type="ARBA" id="ARBA00022679"/>
    </source>
</evidence>
<dbReference type="Pfam" id="PF12804">
    <property type="entry name" value="NTP_transf_3"/>
    <property type="match status" value="1"/>
</dbReference>
<keyword evidence="3" id="KW-0460">Magnesium</keyword>
<comment type="caution">
    <text evidence="5">The sequence shown here is derived from an EMBL/GenBank/DDBJ whole genome shotgun (WGS) entry which is preliminary data.</text>
</comment>
<keyword evidence="6" id="KW-1185">Reference proteome</keyword>
<proteinExistence type="predicted"/>
<dbReference type="Gene3D" id="3.90.550.10">
    <property type="entry name" value="Spore Coat Polysaccharide Biosynthesis Protein SpsA, Chain A"/>
    <property type="match status" value="1"/>
</dbReference>
<evidence type="ECO:0000259" key="4">
    <source>
        <dbReference type="Pfam" id="PF12804"/>
    </source>
</evidence>
<name>A0A0X3TSL3_9RHOB</name>